<evidence type="ECO:0000313" key="6">
    <source>
        <dbReference type="Proteomes" id="UP000054321"/>
    </source>
</evidence>
<dbReference type="InParanoid" id="A0A0C3H8W2"/>
<dbReference type="OrthoDB" id="9992527at2759"/>
<dbReference type="AlphaFoldDB" id="A0A0C3H8W2"/>
<evidence type="ECO:0000259" key="3">
    <source>
        <dbReference type="Pfam" id="PF00107"/>
    </source>
</evidence>
<dbReference type="Pfam" id="PF08240">
    <property type="entry name" value="ADH_N"/>
    <property type="match status" value="1"/>
</dbReference>
<keyword evidence="6" id="KW-1185">Reference proteome</keyword>
<dbReference type="Proteomes" id="UP000054321">
    <property type="component" value="Unassembled WGS sequence"/>
</dbReference>
<evidence type="ECO:0008006" key="7">
    <source>
        <dbReference type="Google" id="ProtNLM"/>
    </source>
</evidence>
<dbReference type="InterPro" id="IPR013149">
    <property type="entry name" value="ADH-like_C"/>
</dbReference>
<accession>A0A0C3H8W2</accession>
<evidence type="ECO:0000256" key="1">
    <source>
        <dbReference type="ARBA" id="ARBA00008072"/>
    </source>
</evidence>
<evidence type="ECO:0000256" key="2">
    <source>
        <dbReference type="ARBA" id="ARBA00023002"/>
    </source>
</evidence>
<dbReference type="Gene3D" id="3.40.50.720">
    <property type="entry name" value="NAD(P)-binding Rossmann-like Domain"/>
    <property type="match status" value="1"/>
</dbReference>
<dbReference type="GO" id="GO:0016651">
    <property type="term" value="F:oxidoreductase activity, acting on NAD(P)H"/>
    <property type="evidence" value="ECO:0007669"/>
    <property type="project" value="InterPro"/>
</dbReference>
<feature type="domain" description="Alcohol dehydrogenase-like N-terminal" evidence="4">
    <location>
        <begin position="28"/>
        <end position="115"/>
    </location>
</feature>
<dbReference type="CDD" id="cd08249">
    <property type="entry name" value="enoyl_reductase_like"/>
    <property type="match status" value="1"/>
</dbReference>
<dbReference type="STRING" id="913774.A0A0C3H8W2"/>
<comment type="similarity">
    <text evidence="1">Belongs to the zinc-containing alcohol dehydrogenase family.</text>
</comment>
<dbReference type="InterPro" id="IPR047122">
    <property type="entry name" value="Trans-enoyl_RdTase-like"/>
</dbReference>
<dbReference type="PANTHER" id="PTHR45348:SF2">
    <property type="entry name" value="ZINC-TYPE ALCOHOL DEHYDROGENASE-LIKE PROTEIN C2E1P3.01"/>
    <property type="match status" value="1"/>
</dbReference>
<dbReference type="Gene3D" id="3.90.180.10">
    <property type="entry name" value="Medium-chain alcohol dehydrogenases, catalytic domain"/>
    <property type="match status" value="1"/>
</dbReference>
<evidence type="ECO:0000259" key="4">
    <source>
        <dbReference type="Pfam" id="PF08240"/>
    </source>
</evidence>
<sequence length="343" mass="36644">MSTYTALAITEIGKPLTKISLPMLEPKENEILLKVTAAGLNQLDPRLRDLNMGFLKQFPAVIAFDIAGVVVKSGKDVTSFPIGSHVLAHASIQNATCGGLQEYTIIDSQYSALLPQNINDVDAVAVPTGTVTSALSLFSPMGFGIPFPGTPEAEGFDYKSQKIVIVGGGTNTGKFGIQLARIAGIGTIIAVAGRTGQAELKELGATHVISRHASDIESQVRGIVGDELLYVYDTYNSTEGLVHSANLLSRSKGGELVRLVRGPPVASANGIKGAGFKEKQIIGFSSGIPAFGAMLWKQLQEWIEEERLKFPKYSVVDGLDVDKVNAALDDLKIKSGKRWHVRV</sequence>
<dbReference type="SUPFAM" id="SSF51735">
    <property type="entry name" value="NAD(P)-binding Rossmann-fold domains"/>
    <property type="match status" value="1"/>
</dbReference>
<organism evidence="5 6">
    <name type="scientific">Oidiodendron maius (strain Zn)</name>
    <dbReference type="NCBI Taxonomy" id="913774"/>
    <lineage>
        <taxon>Eukaryota</taxon>
        <taxon>Fungi</taxon>
        <taxon>Dikarya</taxon>
        <taxon>Ascomycota</taxon>
        <taxon>Pezizomycotina</taxon>
        <taxon>Leotiomycetes</taxon>
        <taxon>Leotiomycetes incertae sedis</taxon>
        <taxon>Myxotrichaceae</taxon>
        <taxon>Oidiodendron</taxon>
    </lineage>
</organism>
<dbReference type="EMBL" id="KN832872">
    <property type="protein sequence ID" value="KIN04661.1"/>
    <property type="molecule type" value="Genomic_DNA"/>
</dbReference>
<dbReference type="InterPro" id="IPR011032">
    <property type="entry name" value="GroES-like_sf"/>
</dbReference>
<proteinExistence type="inferred from homology"/>
<evidence type="ECO:0000313" key="5">
    <source>
        <dbReference type="EMBL" id="KIN04661.1"/>
    </source>
</evidence>
<reference evidence="5 6" key="1">
    <citation type="submission" date="2014-04" db="EMBL/GenBank/DDBJ databases">
        <authorList>
            <consortium name="DOE Joint Genome Institute"/>
            <person name="Kuo A."/>
            <person name="Martino E."/>
            <person name="Perotto S."/>
            <person name="Kohler A."/>
            <person name="Nagy L.G."/>
            <person name="Floudas D."/>
            <person name="Copeland A."/>
            <person name="Barry K.W."/>
            <person name="Cichocki N."/>
            <person name="Veneault-Fourrey C."/>
            <person name="LaButti K."/>
            <person name="Lindquist E.A."/>
            <person name="Lipzen A."/>
            <person name="Lundell T."/>
            <person name="Morin E."/>
            <person name="Murat C."/>
            <person name="Sun H."/>
            <person name="Tunlid A."/>
            <person name="Henrissat B."/>
            <person name="Grigoriev I.V."/>
            <person name="Hibbett D.S."/>
            <person name="Martin F."/>
            <person name="Nordberg H.P."/>
            <person name="Cantor M.N."/>
            <person name="Hua S.X."/>
        </authorList>
    </citation>
    <scope>NUCLEOTIDE SEQUENCE [LARGE SCALE GENOMIC DNA]</scope>
    <source>
        <strain evidence="5 6">Zn</strain>
    </source>
</reference>
<feature type="domain" description="Alcohol dehydrogenase-like C-terminal" evidence="3">
    <location>
        <begin position="173"/>
        <end position="287"/>
    </location>
</feature>
<dbReference type="PANTHER" id="PTHR45348">
    <property type="entry name" value="HYPOTHETICAL OXIDOREDUCTASE (EUROFUNG)"/>
    <property type="match status" value="1"/>
</dbReference>
<protein>
    <recommendedName>
        <fullName evidence="7">Enoyl reductase (ER) domain-containing protein</fullName>
    </recommendedName>
</protein>
<name>A0A0C3H8W2_OIDMZ</name>
<dbReference type="Pfam" id="PF00107">
    <property type="entry name" value="ADH_zinc_N"/>
    <property type="match status" value="1"/>
</dbReference>
<dbReference type="FunCoup" id="A0A0C3H8W2">
    <property type="interactions" value="172"/>
</dbReference>
<dbReference type="SUPFAM" id="SSF50129">
    <property type="entry name" value="GroES-like"/>
    <property type="match status" value="1"/>
</dbReference>
<dbReference type="InterPro" id="IPR013154">
    <property type="entry name" value="ADH-like_N"/>
</dbReference>
<keyword evidence="2" id="KW-0560">Oxidoreductase</keyword>
<reference evidence="6" key="2">
    <citation type="submission" date="2015-01" db="EMBL/GenBank/DDBJ databases">
        <title>Evolutionary Origins and Diversification of the Mycorrhizal Mutualists.</title>
        <authorList>
            <consortium name="DOE Joint Genome Institute"/>
            <consortium name="Mycorrhizal Genomics Consortium"/>
            <person name="Kohler A."/>
            <person name="Kuo A."/>
            <person name="Nagy L.G."/>
            <person name="Floudas D."/>
            <person name="Copeland A."/>
            <person name="Barry K.W."/>
            <person name="Cichocki N."/>
            <person name="Veneault-Fourrey C."/>
            <person name="LaButti K."/>
            <person name="Lindquist E.A."/>
            <person name="Lipzen A."/>
            <person name="Lundell T."/>
            <person name="Morin E."/>
            <person name="Murat C."/>
            <person name="Riley R."/>
            <person name="Ohm R."/>
            <person name="Sun H."/>
            <person name="Tunlid A."/>
            <person name="Henrissat B."/>
            <person name="Grigoriev I.V."/>
            <person name="Hibbett D.S."/>
            <person name="Martin F."/>
        </authorList>
    </citation>
    <scope>NUCLEOTIDE SEQUENCE [LARGE SCALE GENOMIC DNA]</scope>
    <source>
        <strain evidence="6">Zn</strain>
    </source>
</reference>
<dbReference type="InterPro" id="IPR036291">
    <property type="entry name" value="NAD(P)-bd_dom_sf"/>
</dbReference>
<gene>
    <name evidence="5" type="ORF">OIDMADRAFT_25297</name>
</gene>
<dbReference type="HOGENOM" id="CLU_026673_16_5_1"/>